<evidence type="ECO:0000313" key="3">
    <source>
        <dbReference type="Proteomes" id="UP000700596"/>
    </source>
</evidence>
<dbReference type="Pfam" id="PF00069">
    <property type="entry name" value="Pkinase"/>
    <property type="match status" value="1"/>
</dbReference>
<dbReference type="PANTHER" id="PTHR44167:SF24">
    <property type="entry name" value="SERINE_THREONINE-PROTEIN KINASE CHK2"/>
    <property type="match status" value="1"/>
</dbReference>
<evidence type="ECO:0000259" key="1">
    <source>
        <dbReference type="PROSITE" id="PS50011"/>
    </source>
</evidence>
<dbReference type="EMBL" id="JAGMWT010000009">
    <property type="protein sequence ID" value="KAH7122658.1"/>
    <property type="molecule type" value="Genomic_DNA"/>
</dbReference>
<evidence type="ECO:0000313" key="2">
    <source>
        <dbReference type="EMBL" id="KAH7122658.1"/>
    </source>
</evidence>
<proteinExistence type="predicted"/>
<dbReference type="GO" id="GO:0004674">
    <property type="term" value="F:protein serine/threonine kinase activity"/>
    <property type="evidence" value="ECO:0007669"/>
    <property type="project" value="TreeGrafter"/>
</dbReference>
<sequence>PRIIDIARLIPVYHTGMIRAENADPATKYVKRFDFLAKGERLFKKNNYSKMSSREIRMCEILMTDPHPNVCTYHGVTLDENGVISGLVFDKYQTTLWDLITQGVVFDTKKCMNDIQKGISHLHNNDMVHCDIKPENILAEKIEHGPLKGSYHFVVGDFDSTHFTGTKLTLKGGTHGWSLSRYTEAWPENDYYGLSMIRYWLEKKGWSREKVKPVAVDTTWIL</sequence>
<gene>
    <name evidence="2" type="ORF">B0J11DRAFT_397406</name>
</gene>
<dbReference type="GO" id="GO:0005634">
    <property type="term" value="C:nucleus"/>
    <property type="evidence" value="ECO:0007669"/>
    <property type="project" value="TreeGrafter"/>
</dbReference>
<reference evidence="2" key="1">
    <citation type="journal article" date="2021" name="Nat. Commun.">
        <title>Genetic determinants of endophytism in the Arabidopsis root mycobiome.</title>
        <authorList>
            <person name="Mesny F."/>
            <person name="Miyauchi S."/>
            <person name="Thiergart T."/>
            <person name="Pickel B."/>
            <person name="Atanasova L."/>
            <person name="Karlsson M."/>
            <person name="Huettel B."/>
            <person name="Barry K.W."/>
            <person name="Haridas S."/>
            <person name="Chen C."/>
            <person name="Bauer D."/>
            <person name="Andreopoulos W."/>
            <person name="Pangilinan J."/>
            <person name="LaButti K."/>
            <person name="Riley R."/>
            <person name="Lipzen A."/>
            <person name="Clum A."/>
            <person name="Drula E."/>
            <person name="Henrissat B."/>
            <person name="Kohler A."/>
            <person name="Grigoriev I.V."/>
            <person name="Martin F.M."/>
            <person name="Hacquard S."/>
        </authorList>
    </citation>
    <scope>NUCLEOTIDE SEQUENCE</scope>
    <source>
        <strain evidence="2">MPI-CAGE-CH-0243</strain>
    </source>
</reference>
<dbReference type="InterPro" id="IPR000719">
    <property type="entry name" value="Prot_kinase_dom"/>
</dbReference>
<dbReference type="GO" id="GO:0005737">
    <property type="term" value="C:cytoplasm"/>
    <property type="evidence" value="ECO:0007669"/>
    <property type="project" value="TreeGrafter"/>
</dbReference>
<feature type="non-terminal residue" evidence="2">
    <location>
        <position position="1"/>
    </location>
</feature>
<dbReference type="OrthoDB" id="4062651at2759"/>
<accession>A0A9P9IHW0</accession>
<dbReference type="AlphaFoldDB" id="A0A9P9IHW0"/>
<keyword evidence="2" id="KW-0418">Kinase</keyword>
<feature type="non-terminal residue" evidence="2">
    <location>
        <position position="222"/>
    </location>
</feature>
<comment type="caution">
    <text evidence="2">The sequence shown here is derived from an EMBL/GenBank/DDBJ whole genome shotgun (WGS) entry which is preliminary data.</text>
</comment>
<keyword evidence="3" id="KW-1185">Reference proteome</keyword>
<keyword evidence="2" id="KW-0808">Transferase</keyword>
<dbReference type="SMART" id="SM00220">
    <property type="entry name" value="S_TKc"/>
    <property type="match status" value="1"/>
</dbReference>
<dbReference type="InterPro" id="IPR011009">
    <property type="entry name" value="Kinase-like_dom_sf"/>
</dbReference>
<dbReference type="GO" id="GO:0044773">
    <property type="term" value="P:mitotic DNA damage checkpoint signaling"/>
    <property type="evidence" value="ECO:0007669"/>
    <property type="project" value="TreeGrafter"/>
</dbReference>
<dbReference type="Gene3D" id="1.10.510.10">
    <property type="entry name" value="Transferase(Phosphotransferase) domain 1"/>
    <property type="match status" value="1"/>
</dbReference>
<dbReference type="Proteomes" id="UP000700596">
    <property type="component" value="Unassembled WGS sequence"/>
</dbReference>
<dbReference type="PROSITE" id="PS50011">
    <property type="entry name" value="PROTEIN_KINASE_DOM"/>
    <property type="match status" value="1"/>
</dbReference>
<protein>
    <submittedName>
        <fullName evidence="2">Kinase-like domain-containing protein</fullName>
    </submittedName>
</protein>
<dbReference type="SUPFAM" id="SSF56112">
    <property type="entry name" value="Protein kinase-like (PK-like)"/>
    <property type="match status" value="1"/>
</dbReference>
<name>A0A9P9IHW0_9PLEO</name>
<organism evidence="2 3">
    <name type="scientific">Dendryphion nanum</name>
    <dbReference type="NCBI Taxonomy" id="256645"/>
    <lineage>
        <taxon>Eukaryota</taxon>
        <taxon>Fungi</taxon>
        <taxon>Dikarya</taxon>
        <taxon>Ascomycota</taxon>
        <taxon>Pezizomycotina</taxon>
        <taxon>Dothideomycetes</taxon>
        <taxon>Pleosporomycetidae</taxon>
        <taxon>Pleosporales</taxon>
        <taxon>Torulaceae</taxon>
        <taxon>Dendryphion</taxon>
    </lineage>
</organism>
<dbReference type="GO" id="GO:0005524">
    <property type="term" value="F:ATP binding"/>
    <property type="evidence" value="ECO:0007669"/>
    <property type="project" value="InterPro"/>
</dbReference>
<dbReference type="PANTHER" id="PTHR44167">
    <property type="entry name" value="OVARIAN-SPECIFIC SERINE/THREONINE-PROTEIN KINASE LOK-RELATED"/>
    <property type="match status" value="1"/>
</dbReference>
<feature type="domain" description="Protein kinase" evidence="1">
    <location>
        <begin position="1"/>
        <end position="222"/>
    </location>
</feature>